<dbReference type="EMBL" id="WWCK01000001">
    <property type="protein sequence ID" value="MYM65530.1"/>
    <property type="molecule type" value="Genomic_DNA"/>
</dbReference>
<comment type="caution">
    <text evidence="1">The sequence shown here is derived from an EMBL/GenBank/DDBJ whole genome shotgun (WGS) entry which is preliminary data.</text>
</comment>
<dbReference type="AlphaFoldDB" id="A0A7X4K9X5"/>
<dbReference type="Proteomes" id="UP000450012">
    <property type="component" value="Unassembled WGS sequence"/>
</dbReference>
<keyword evidence="2" id="KW-1185">Reference proteome</keyword>
<gene>
    <name evidence="1" type="ORF">GTP45_01610</name>
</gene>
<organism evidence="1 2">
    <name type="scientific">Duganella rivi</name>
    <dbReference type="NCBI Taxonomy" id="2666083"/>
    <lineage>
        <taxon>Bacteria</taxon>
        <taxon>Pseudomonadati</taxon>
        <taxon>Pseudomonadota</taxon>
        <taxon>Betaproteobacteria</taxon>
        <taxon>Burkholderiales</taxon>
        <taxon>Oxalobacteraceae</taxon>
        <taxon>Telluria group</taxon>
        <taxon>Duganella</taxon>
    </lineage>
</organism>
<evidence type="ECO:0000313" key="2">
    <source>
        <dbReference type="Proteomes" id="UP000450012"/>
    </source>
</evidence>
<proteinExistence type="predicted"/>
<accession>A0A7X4K9X5</accession>
<protein>
    <submittedName>
        <fullName evidence="1">Uncharacterized protein</fullName>
    </submittedName>
</protein>
<sequence length="74" mass="7894">MKPIVIHTATTADRKAYAVKRMNDAAQRLLHAETAADEIKAGQWVLAWAVAAGARPSPRSAAGSLESFVALNLH</sequence>
<name>A0A7X4K9X5_9BURK</name>
<dbReference type="RefSeq" id="WP_161012133.1">
    <property type="nucleotide sequence ID" value="NZ_WWCK01000001.1"/>
</dbReference>
<reference evidence="1 2" key="1">
    <citation type="submission" date="2019-12" db="EMBL/GenBank/DDBJ databases">
        <title>Novel species isolated from a subtropical stream in China.</title>
        <authorList>
            <person name="Lu H."/>
        </authorList>
    </citation>
    <scope>NUCLEOTIDE SEQUENCE [LARGE SCALE GENOMIC DNA]</scope>
    <source>
        <strain evidence="1 2">FT55W</strain>
    </source>
</reference>
<evidence type="ECO:0000313" key="1">
    <source>
        <dbReference type="EMBL" id="MYM65530.1"/>
    </source>
</evidence>